<protein>
    <recommendedName>
        <fullName evidence="1">EF-hand domain-containing protein</fullName>
    </recommendedName>
</protein>
<reference evidence="2" key="1">
    <citation type="submission" date="2021-02" db="EMBL/GenBank/DDBJ databases">
        <authorList>
            <person name="Dougan E. K."/>
            <person name="Rhodes N."/>
            <person name="Thang M."/>
            <person name="Chan C."/>
        </authorList>
    </citation>
    <scope>NUCLEOTIDE SEQUENCE</scope>
</reference>
<dbReference type="SUPFAM" id="SSF47473">
    <property type="entry name" value="EF-hand"/>
    <property type="match status" value="1"/>
</dbReference>
<gene>
    <name evidence="2" type="ORF">PGLA1383_LOCUS31927</name>
</gene>
<evidence type="ECO:0000259" key="1">
    <source>
        <dbReference type="PROSITE" id="PS50222"/>
    </source>
</evidence>
<evidence type="ECO:0000313" key="2">
    <source>
        <dbReference type="EMBL" id="CAE8614194.1"/>
    </source>
</evidence>
<dbReference type="PROSITE" id="PS50222">
    <property type="entry name" value="EF_HAND_2"/>
    <property type="match status" value="2"/>
</dbReference>
<feature type="domain" description="EF-hand" evidence="1">
    <location>
        <begin position="62"/>
        <end position="97"/>
    </location>
</feature>
<dbReference type="Proteomes" id="UP000654075">
    <property type="component" value="Unassembled WGS sequence"/>
</dbReference>
<evidence type="ECO:0000313" key="3">
    <source>
        <dbReference type="Proteomes" id="UP000654075"/>
    </source>
</evidence>
<dbReference type="InterPro" id="IPR011992">
    <property type="entry name" value="EF-hand-dom_pair"/>
</dbReference>
<sequence length="111" mass="12265">MKKAPEVLGLSSRECAELWEKNDKNGDGRLSREEAKKMLFAIDANAFKAKKEQIAKLDAAIQDSATVDKLLDAFDITRDGKVSKAEFLQKAMEGYDVTGEPPSKKAKTDTE</sequence>
<dbReference type="Pfam" id="PF13499">
    <property type="entry name" value="EF-hand_7"/>
    <property type="match status" value="1"/>
</dbReference>
<comment type="caution">
    <text evidence="2">The sequence shown here is derived from an EMBL/GenBank/DDBJ whole genome shotgun (WGS) entry which is preliminary data.</text>
</comment>
<accession>A0A813FL88</accession>
<feature type="domain" description="EF-hand" evidence="1">
    <location>
        <begin position="10"/>
        <end position="45"/>
    </location>
</feature>
<proteinExistence type="predicted"/>
<dbReference type="EMBL" id="CAJNNV010025379">
    <property type="protein sequence ID" value="CAE8614194.1"/>
    <property type="molecule type" value="Genomic_DNA"/>
</dbReference>
<keyword evidence="3" id="KW-1185">Reference proteome</keyword>
<dbReference type="SMART" id="SM00054">
    <property type="entry name" value="EFh"/>
    <property type="match status" value="2"/>
</dbReference>
<name>A0A813FL88_POLGL</name>
<organism evidence="2 3">
    <name type="scientific">Polarella glacialis</name>
    <name type="common">Dinoflagellate</name>
    <dbReference type="NCBI Taxonomy" id="89957"/>
    <lineage>
        <taxon>Eukaryota</taxon>
        <taxon>Sar</taxon>
        <taxon>Alveolata</taxon>
        <taxon>Dinophyceae</taxon>
        <taxon>Suessiales</taxon>
        <taxon>Suessiaceae</taxon>
        <taxon>Polarella</taxon>
    </lineage>
</organism>
<dbReference type="Gene3D" id="1.10.238.10">
    <property type="entry name" value="EF-hand"/>
    <property type="match status" value="2"/>
</dbReference>
<dbReference type="InterPro" id="IPR002048">
    <property type="entry name" value="EF_hand_dom"/>
</dbReference>
<dbReference type="GO" id="GO:0005509">
    <property type="term" value="F:calcium ion binding"/>
    <property type="evidence" value="ECO:0007669"/>
    <property type="project" value="InterPro"/>
</dbReference>
<dbReference type="AlphaFoldDB" id="A0A813FL88"/>